<dbReference type="PANTHER" id="PTHR36839:SF1">
    <property type="entry name" value="METALLO-BETA-LACTAMASE FAMILY PROTEIN (AFU_ORTHOLOGUE AFUA_5G12770)"/>
    <property type="match status" value="1"/>
</dbReference>
<dbReference type="InterPro" id="IPR036866">
    <property type="entry name" value="RibonucZ/Hydroxyglut_hydro"/>
</dbReference>
<evidence type="ECO:0000259" key="1">
    <source>
        <dbReference type="SMART" id="SM00849"/>
    </source>
</evidence>
<feature type="domain" description="Metallo-beta-lactamase" evidence="1">
    <location>
        <begin position="82"/>
        <end position="246"/>
    </location>
</feature>
<dbReference type="Gene3D" id="3.60.15.10">
    <property type="entry name" value="Ribonuclease Z/Hydroxyacylglutathione hydrolase-like"/>
    <property type="match status" value="1"/>
</dbReference>
<protein>
    <recommendedName>
        <fullName evidence="1">Metallo-beta-lactamase domain-containing protein</fullName>
    </recommendedName>
</protein>
<dbReference type="SUPFAM" id="SSF56281">
    <property type="entry name" value="Metallo-hydrolase/oxidoreductase"/>
    <property type="match status" value="1"/>
</dbReference>
<dbReference type="Proteomes" id="UP000316270">
    <property type="component" value="Chromosome 1"/>
</dbReference>
<proteinExistence type="predicted"/>
<evidence type="ECO:0000313" key="3">
    <source>
        <dbReference type="Proteomes" id="UP000316270"/>
    </source>
</evidence>
<accession>A0A517KXN9</accession>
<dbReference type="PANTHER" id="PTHR36839">
    <property type="entry name" value="METALLO-BETA-LACTAMASE FAMILY PROTEIN (AFU_ORTHOLOGUE AFUA_5G12770)"/>
    <property type="match status" value="1"/>
</dbReference>
<reference evidence="2 3" key="1">
    <citation type="submission" date="2019-07" db="EMBL/GenBank/DDBJ databases">
        <title>Finished genome of Venturia effusa.</title>
        <authorList>
            <person name="Young C.A."/>
            <person name="Cox M.P."/>
            <person name="Ganley A.R.D."/>
            <person name="David W.J."/>
        </authorList>
    </citation>
    <scope>NUCLEOTIDE SEQUENCE [LARGE SCALE GENOMIC DNA]</scope>
    <source>
        <strain evidence="3">albino</strain>
    </source>
</reference>
<dbReference type="EMBL" id="CP042185">
    <property type="protein sequence ID" value="QDS68143.1"/>
    <property type="molecule type" value="Genomic_DNA"/>
</dbReference>
<dbReference type="STRING" id="50376.A0A517KXN9"/>
<organism evidence="2 3">
    <name type="scientific">Venturia effusa</name>
    <dbReference type="NCBI Taxonomy" id="50376"/>
    <lineage>
        <taxon>Eukaryota</taxon>
        <taxon>Fungi</taxon>
        <taxon>Dikarya</taxon>
        <taxon>Ascomycota</taxon>
        <taxon>Pezizomycotina</taxon>
        <taxon>Dothideomycetes</taxon>
        <taxon>Pleosporomycetidae</taxon>
        <taxon>Venturiales</taxon>
        <taxon>Venturiaceae</taxon>
        <taxon>Venturia</taxon>
    </lineage>
</organism>
<dbReference type="InterPro" id="IPR001279">
    <property type="entry name" value="Metallo-B-lactamas"/>
</dbReference>
<dbReference type="SMART" id="SM00849">
    <property type="entry name" value="Lactamase_B"/>
    <property type="match status" value="1"/>
</dbReference>
<dbReference type="OrthoDB" id="17458at2759"/>
<dbReference type="AlphaFoldDB" id="A0A517KXN9"/>
<gene>
    <name evidence="2" type="ORF">FKW77_010310</name>
</gene>
<sequence>MATPSHDLAICVTCGTQFDAPLSTPPSGCKICDDPRQYVPPTGQAWTSLSKLRQSGFRNVWKRDEVDDKIWFVTSEPKIGIGQRAIFIGTDEGNMLWDCVPYIDEKFVEEVKAKGGLKAIVISHPHFYTTHLEYASAFNCPIYVSSDDSEWLSRADITGLRTPLITQTTEIIPGITAIKAGGHFPGSLVLHVKSGRGDALMLADTIMTVPSGIYHIARPKGTTSYSFMWSYPNMIPLNPDSIHGIWNAIKPFKFTRTFGGFMGQDVRGDVDLRGRVLESMKIVVGGAGHVEHPLLSEKFVVLPTPP</sequence>
<evidence type="ECO:0000313" key="2">
    <source>
        <dbReference type="EMBL" id="QDS68143.1"/>
    </source>
</evidence>
<name>A0A517KXN9_9PEZI</name>
<keyword evidence="3" id="KW-1185">Reference proteome</keyword>